<dbReference type="InterPro" id="IPR035595">
    <property type="entry name" value="UDP_glycos_trans_CS"/>
</dbReference>
<reference evidence="5 6" key="1">
    <citation type="submission" date="2024-05" db="EMBL/GenBank/DDBJ databases">
        <title>De novo assembly of an allotetraploid wild potato.</title>
        <authorList>
            <person name="Hosaka A.J."/>
        </authorList>
    </citation>
    <scope>NUCLEOTIDE SEQUENCE [LARGE SCALE GENOMIC DNA]</scope>
    <source>
        <tissue evidence="5">Young leaves</tissue>
    </source>
</reference>
<accession>A0ABD2SGM3</accession>
<name>A0ABD2SGM3_9SOLN</name>
<keyword evidence="6" id="KW-1185">Reference proteome</keyword>
<organism evidence="5 6">
    <name type="scientific">Solanum stoloniferum</name>
    <dbReference type="NCBI Taxonomy" id="62892"/>
    <lineage>
        <taxon>Eukaryota</taxon>
        <taxon>Viridiplantae</taxon>
        <taxon>Streptophyta</taxon>
        <taxon>Embryophyta</taxon>
        <taxon>Tracheophyta</taxon>
        <taxon>Spermatophyta</taxon>
        <taxon>Magnoliopsida</taxon>
        <taxon>eudicotyledons</taxon>
        <taxon>Gunneridae</taxon>
        <taxon>Pentapetalae</taxon>
        <taxon>asterids</taxon>
        <taxon>lamiids</taxon>
        <taxon>Solanales</taxon>
        <taxon>Solanaceae</taxon>
        <taxon>Solanoideae</taxon>
        <taxon>Solaneae</taxon>
        <taxon>Solanum</taxon>
    </lineage>
</organism>
<dbReference type="PANTHER" id="PTHR48047">
    <property type="entry name" value="GLYCOSYLTRANSFERASE"/>
    <property type="match status" value="1"/>
</dbReference>
<feature type="non-terminal residue" evidence="5">
    <location>
        <position position="1"/>
    </location>
</feature>
<dbReference type="SUPFAM" id="SSF53756">
    <property type="entry name" value="UDP-Glycosyltransferase/glycogen phosphorylase"/>
    <property type="match status" value="1"/>
</dbReference>
<keyword evidence="3" id="KW-0328">Glycosyltransferase</keyword>
<dbReference type="EC" id="2.4.1.-" evidence="4"/>
<evidence type="ECO:0000313" key="6">
    <source>
        <dbReference type="Proteomes" id="UP001627284"/>
    </source>
</evidence>
<dbReference type="InterPro" id="IPR002213">
    <property type="entry name" value="UDP_glucos_trans"/>
</dbReference>
<keyword evidence="2 3" id="KW-0808">Transferase</keyword>
<dbReference type="PROSITE" id="PS00375">
    <property type="entry name" value="UDPGT"/>
    <property type="match status" value="1"/>
</dbReference>
<protein>
    <recommendedName>
        <fullName evidence="4">Glycosyltransferase</fullName>
        <ecNumber evidence="4">2.4.1.-</ecNumber>
    </recommendedName>
</protein>
<dbReference type="Pfam" id="PF00201">
    <property type="entry name" value="UDPGT"/>
    <property type="match status" value="1"/>
</dbReference>
<dbReference type="AlphaFoldDB" id="A0ABD2SGM3"/>
<evidence type="ECO:0000256" key="3">
    <source>
        <dbReference type="RuleBase" id="RU003718"/>
    </source>
</evidence>
<sequence length="470" mass="53000">SISFSQKKMGTVASPHFIIFPFMSHGHTIPLLHLATLLRHRFVTVTIFTTPVNAPSIRDFLQDTSISVIDLPFPKDVHDIPPNVENTEKLPSMSYFYPFAIATKLMQPLFEQALSALQHPPTCVISDAFLGWTQESAQKFGIPRYFFFGMSVFATTMYQLIGIERPHAETISLDESFTFSSFPWLKFTRNDFEPPFGDLEPKGLAVDFMMEQAISFSKSSGMISNSFYKLEPRFADYFNKHLGPKSWCVGPLCLAKRAMTATLSQTDEMQWLNNKLTEKQPVLYVAFGTQAEVSAEQIQEIAKGLESSNTCFIWVTRQNVLDNLQGFENRVRNRALIVKEWVDQNQVLNHKSIKGFLSHCGWNSVLESICAKVPILALPFMAEQHLNARMVTEEIGVGLRIMPRNGSVRGFVEAEEVEKMVRELMEGGKGEMVRKKVKELGENAEEAMNEGGSSWSTLGLLIDDACARKL</sequence>
<dbReference type="CDD" id="cd03784">
    <property type="entry name" value="GT1_Gtf-like"/>
    <property type="match status" value="1"/>
</dbReference>
<evidence type="ECO:0000256" key="1">
    <source>
        <dbReference type="ARBA" id="ARBA00009995"/>
    </source>
</evidence>
<gene>
    <name evidence="5" type="ORF">AABB24_026855</name>
</gene>
<evidence type="ECO:0000256" key="4">
    <source>
        <dbReference type="RuleBase" id="RU362057"/>
    </source>
</evidence>
<dbReference type="GO" id="GO:0016757">
    <property type="term" value="F:glycosyltransferase activity"/>
    <property type="evidence" value="ECO:0007669"/>
    <property type="project" value="UniProtKB-KW"/>
</dbReference>
<dbReference type="PANTHER" id="PTHR48047:SF227">
    <property type="entry name" value="GLYCOSYLTRANSFERASE"/>
    <property type="match status" value="1"/>
</dbReference>
<evidence type="ECO:0000313" key="5">
    <source>
        <dbReference type="EMBL" id="KAL3343008.1"/>
    </source>
</evidence>
<comment type="caution">
    <text evidence="5">The sequence shown here is derived from an EMBL/GenBank/DDBJ whole genome shotgun (WGS) entry which is preliminary data.</text>
</comment>
<comment type="similarity">
    <text evidence="1 3">Belongs to the UDP-glycosyltransferase family.</text>
</comment>
<dbReference type="FunFam" id="3.40.50.2000:FF:000107">
    <property type="entry name" value="Glycosyltransferase"/>
    <property type="match status" value="1"/>
</dbReference>
<evidence type="ECO:0000256" key="2">
    <source>
        <dbReference type="ARBA" id="ARBA00022679"/>
    </source>
</evidence>
<dbReference type="EMBL" id="JBJKTR010000015">
    <property type="protein sequence ID" value="KAL3343008.1"/>
    <property type="molecule type" value="Genomic_DNA"/>
</dbReference>
<dbReference type="Proteomes" id="UP001627284">
    <property type="component" value="Unassembled WGS sequence"/>
</dbReference>
<dbReference type="Gene3D" id="3.40.50.2000">
    <property type="entry name" value="Glycogen Phosphorylase B"/>
    <property type="match status" value="2"/>
</dbReference>
<proteinExistence type="inferred from homology"/>